<evidence type="ECO:0000256" key="1">
    <source>
        <dbReference type="ARBA" id="ARBA00022441"/>
    </source>
</evidence>
<dbReference type="EMBL" id="MRZV01001478">
    <property type="protein sequence ID" value="PIK37583.1"/>
    <property type="molecule type" value="Genomic_DNA"/>
</dbReference>
<dbReference type="PANTHER" id="PTHR46428">
    <property type="entry name" value="KELCH DOMAIN-CONTAINING PROTEIN 10"/>
    <property type="match status" value="1"/>
</dbReference>
<dbReference type="Pfam" id="PF24681">
    <property type="entry name" value="Kelch_KLHDC2_KLHL20_DRC7"/>
    <property type="match status" value="1"/>
</dbReference>
<dbReference type="STRING" id="307972.A0A2G8JPC4"/>
<dbReference type="SUPFAM" id="SSF117281">
    <property type="entry name" value="Kelch motif"/>
    <property type="match status" value="1"/>
</dbReference>
<protein>
    <submittedName>
        <fullName evidence="3">Putative kelch domain-containing protein 10-like</fullName>
    </submittedName>
</protein>
<dbReference type="Proteomes" id="UP000230750">
    <property type="component" value="Unassembled WGS sequence"/>
</dbReference>
<reference evidence="3 4" key="1">
    <citation type="journal article" date="2017" name="PLoS Biol.">
        <title>The sea cucumber genome provides insights into morphological evolution and visceral regeneration.</title>
        <authorList>
            <person name="Zhang X."/>
            <person name="Sun L."/>
            <person name="Yuan J."/>
            <person name="Sun Y."/>
            <person name="Gao Y."/>
            <person name="Zhang L."/>
            <person name="Li S."/>
            <person name="Dai H."/>
            <person name="Hamel J.F."/>
            <person name="Liu C."/>
            <person name="Yu Y."/>
            <person name="Liu S."/>
            <person name="Lin W."/>
            <person name="Guo K."/>
            <person name="Jin S."/>
            <person name="Xu P."/>
            <person name="Storey K.B."/>
            <person name="Huan P."/>
            <person name="Zhang T."/>
            <person name="Zhou Y."/>
            <person name="Zhang J."/>
            <person name="Lin C."/>
            <person name="Li X."/>
            <person name="Xing L."/>
            <person name="Huo D."/>
            <person name="Sun M."/>
            <person name="Wang L."/>
            <person name="Mercier A."/>
            <person name="Li F."/>
            <person name="Yang H."/>
            <person name="Xiang J."/>
        </authorList>
    </citation>
    <scope>NUCLEOTIDE SEQUENCE [LARGE SCALE GENOMIC DNA]</scope>
    <source>
        <strain evidence="3">Shaxun</strain>
        <tissue evidence="3">Muscle</tissue>
    </source>
</reference>
<dbReference type="AlphaFoldDB" id="A0A2G8JPC4"/>
<evidence type="ECO:0000256" key="2">
    <source>
        <dbReference type="ARBA" id="ARBA00022737"/>
    </source>
</evidence>
<proteinExistence type="predicted"/>
<dbReference type="InterPro" id="IPR052125">
    <property type="entry name" value="KLHDC10"/>
</dbReference>
<evidence type="ECO:0000313" key="3">
    <source>
        <dbReference type="EMBL" id="PIK37583.1"/>
    </source>
</evidence>
<dbReference type="InterPro" id="IPR015915">
    <property type="entry name" value="Kelch-typ_b-propeller"/>
</dbReference>
<evidence type="ECO:0000313" key="4">
    <source>
        <dbReference type="Proteomes" id="UP000230750"/>
    </source>
</evidence>
<organism evidence="3 4">
    <name type="scientific">Stichopus japonicus</name>
    <name type="common">Sea cucumber</name>
    <dbReference type="NCBI Taxonomy" id="307972"/>
    <lineage>
        <taxon>Eukaryota</taxon>
        <taxon>Metazoa</taxon>
        <taxon>Echinodermata</taxon>
        <taxon>Eleutherozoa</taxon>
        <taxon>Echinozoa</taxon>
        <taxon>Holothuroidea</taxon>
        <taxon>Aspidochirotacea</taxon>
        <taxon>Aspidochirotida</taxon>
        <taxon>Stichopodidae</taxon>
        <taxon>Apostichopus</taxon>
    </lineage>
</organism>
<dbReference type="GO" id="GO:0032874">
    <property type="term" value="P:positive regulation of stress-activated MAPK cascade"/>
    <property type="evidence" value="ECO:0007669"/>
    <property type="project" value="TreeGrafter"/>
</dbReference>
<keyword evidence="2" id="KW-0677">Repeat</keyword>
<accession>A0A2G8JPC4</accession>
<comment type="caution">
    <text evidence="3">The sequence shown here is derived from an EMBL/GenBank/DDBJ whole genome shotgun (WGS) entry which is preliminary data.</text>
</comment>
<dbReference type="Gene3D" id="2.120.10.80">
    <property type="entry name" value="Kelch-type beta propeller"/>
    <property type="match status" value="1"/>
</dbReference>
<dbReference type="OrthoDB" id="7676067at2759"/>
<keyword evidence="1" id="KW-0880">Kelch repeat</keyword>
<keyword evidence="4" id="KW-1185">Reference proteome</keyword>
<sequence length="265" mass="30265">MPSARSGHAAVANNKNLYIYGGYNPDHRETLPYNPLFKEMWKFNFDDQSWQLIQNRGTTPFQLASMSMVRCGDIIVLYGGTGYPFGFQKSSSLYCFDIKDNRWRVMSGSKQLPESTYGQAMSIIGPNLFVFGGTSGWDYSANVHKTDLRTGFGKKCFDFEKHITMLVKGQLNDDHVPYPRYRHEMLSDEENFYVIGGGTSLHAFGLETIHVFNTKLYEWKNRITLADPVHGFPTKRRCHGCFNWETMDISQAVSMAGEYLTTYGD</sequence>
<name>A0A2G8JPC4_STIJA</name>
<dbReference type="PANTHER" id="PTHR46428:SF1">
    <property type="entry name" value="KELCH DOMAIN-CONTAINING PROTEIN 10"/>
    <property type="match status" value="1"/>
</dbReference>
<gene>
    <name evidence="3" type="ORF">BSL78_25580</name>
</gene>